<dbReference type="OrthoDB" id="4335856at2"/>
<accession>A0A540W8G3</accession>
<gene>
    <name evidence="3" type="ORF">E6W39_27610</name>
</gene>
<name>A0A540W8G3_9ACTN</name>
<feature type="region of interest" description="Disordered" evidence="1">
    <location>
        <begin position="393"/>
        <end position="422"/>
    </location>
</feature>
<sequence length="422" mass="41470">MSPRLRVAGRSTAHHAPHPAAATSLALVALFTVGSLPGYLAPVIVSRLIGHSGLTAAQAGVAGSALLLASACAGIALAGRVAALGQGRLARLGLVLLLIGAATAGTAPPGQPRLLVTGCLLGGLGAGTAAAVAATGIAAAAEPHRTSVRGLLATSGTASLLYLLLPRLGQDPALPFLALVLLGALAFPLTLRLPAGPTRRATEPAPPRLPRRGAGLALVASLALWSLAQNALWAVSAQIGLHQACLTERRLGLVLALALGGGLLGVLAADALGDRAGRALPVGAGTAAIAVCVTVSAVTRSASGFAGGEVLWNGLYPLVLSYLIGAAAALDPAGRWTVLAGCACALGLAGGPLTGATLTAWAGYRWLGAALGGVLLLTAVPLTLVARTAARTAARAAEPPPDGTAQTGLPAQRPPGDRTPRS</sequence>
<feature type="transmembrane region" description="Helical" evidence="2">
    <location>
        <begin position="366"/>
        <end position="386"/>
    </location>
</feature>
<organism evidence="3 4">
    <name type="scientific">Kitasatospora acidiphila</name>
    <dbReference type="NCBI Taxonomy" id="2567942"/>
    <lineage>
        <taxon>Bacteria</taxon>
        <taxon>Bacillati</taxon>
        <taxon>Actinomycetota</taxon>
        <taxon>Actinomycetes</taxon>
        <taxon>Kitasatosporales</taxon>
        <taxon>Streptomycetaceae</taxon>
        <taxon>Kitasatospora</taxon>
    </lineage>
</organism>
<feature type="transmembrane region" description="Helical" evidence="2">
    <location>
        <begin position="89"/>
        <end position="108"/>
    </location>
</feature>
<evidence type="ECO:0000256" key="2">
    <source>
        <dbReference type="SAM" id="Phobius"/>
    </source>
</evidence>
<feature type="transmembrane region" description="Helical" evidence="2">
    <location>
        <begin position="21"/>
        <end position="44"/>
    </location>
</feature>
<feature type="transmembrane region" description="Helical" evidence="2">
    <location>
        <begin position="253"/>
        <end position="272"/>
    </location>
</feature>
<proteinExistence type="predicted"/>
<comment type="caution">
    <text evidence="3">The sequence shown here is derived from an EMBL/GenBank/DDBJ whole genome shotgun (WGS) entry which is preliminary data.</text>
</comment>
<dbReference type="RefSeq" id="WP_141635801.1">
    <property type="nucleotide sequence ID" value="NZ_VIGB01000003.1"/>
</dbReference>
<keyword evidence="2" id="KW-1133">Transmembrane helix</keyword>
<dbReference type="AlphaFoldDB" id="A0A540W8G3"/>
<feature type="transmembrane region" description="Helical" evidence="2">
    <location>
        <begin position="174"/>
        <end position="193"/>
    </location>
</feature>
<feature type="transmembrane region" description="Helical" evidence="2">
    <location>
        <begin position="214"/>
        <end position="233"/>
    </location>
</feature>
<protein>
    <submittedName>
        <fullName evidence="3">MFS transporter</fullName>
    </submittedName>
</protein>
<feature type="transmembrane region" description="Helical" evidence="2">
    <location>
        <begin position="337"/>
        <end position="360"/>
    </location>
</feature>
<keyword evidence="4" id="KW-1185">Reference proteome</keyword>
<feature type="transmembrane region" description="Helical" evidence="2">
    <location>
        <begin position="150"/>
        <end position="168"/>
    </location>
</feature>
<reference evidence="3 4" key="1">
    <citation type="submission" date="2019-06" db="EMBL/GenBank/DDBJ databases">
        <title>Description of Kitasatospora acidophila sp. nov. isolated from pine grove soil, and reclassification of Streptomyces novaecaesareae to Kitasatospora novaeceasareae comb. nov.</title>
        <authorList>
            <person name="Kim M.J."/>
        </authorList>
    </citation>
    <scope>NUCLEOTIDE SEQUENCE [LARGE SCALE GENOMIC DNA]</scope>
    <source>
        <strain evidence="3 4">MMS16-CNU292</strain>
    </source>
</reference>
<evidence type="ECO:0000313" key="3">
    <source>
        <dbReference type="EMBL" id="TQF05313.1"/>
    </source>
</evidence>
<feature type="transmembrane region" description="Helical" evidence="2">
    <location>
        <begin position="114"/>
        <end position="138"/>
    </location>
</feature>
<feature type="transmembrane region" description="Helical" evidence="2">
    <location>
        <begin position="310"/>
        <end position="330"/>
    </location>
</feature>
<keyword evidence="2" id="KW-0472">Membrane</keyword>
<evidence type="ECO:0000256" key="1">
    <source>
        <dbReference type="SAM" id="MobiDB-lite"/>
    </source>
</evidence>
<feature type="transmembrane region" description="Helical" evidence="2">
    <location>
        <begin position="56"/>
        <end position="77"/>
    </location>
</feature>
<feature type="transmembrane region" description="Helical" evidence="2">
    <location>
        <begin position="279"/>
        <end position="298"/>
    </location>
</feature>
<dbReference type="Gene3D" id="1.20.1250.20">
    <property type="entry name" value="MFS general substrate transporter like domains"/>
    <property type="match status" value="1"/>
</dbReference>
<keyword evidence="2" id="KW-0812">Transmembrane</keyword>
<dbReference type="InterPro" id="IPR036259">
    <property type="entry name" value="MFS_trans_sf"/>
</dbReference>
<evidence type="ECO:0000313" key="4">
    <source>
        <dbReference type="Proteomes" id="UP000319103"/>
    </source>
</evidence>
<dbReference type="Proteomes" id="UP000319103">
    <property type="component" value="Unassembled WGS sequence"/>
</dbReference>
<dbReference type="SUPFAM" id="SSF103473">
    <property type="entry name" value="MFS general substrate transporter"/>
    <property type="match status" value="1"/>
</dbReference>
<dbReference type="EMBL" id="VIGB01000003">
    <property type="protein sequence ID" value="TQF05313.1"/>
    <property type="molecule type" value="Genomic_DNA"/>
</dbReference>